<organism evidence="11">
    <name type="scientific">Echinostoma caproni</name>
    <dbReference type="NCBI Taxonomy" id="27848"/>
    <lineage>
        <taxon>Eukaryota</taxon>
        <taxon>Metazoa</taxon>
        <taxon>Spiralia</taxon>
        <taxon>Lophotrochozoa</taxon>
        <taxon>Platyhelminthes</taxon>
        <taxon>Trematoda</taxon>
        <taxon>Digenea</taxon>
        <taxon>Plagiorchiida</taxon>
        <taxon>Echinostomata</taxon>
        <taxon>Echinostomatoidea</taxon>
        <taxon>Echinostomatidae</taxon>
        <taxon>Echinostoma</taxon>
    </lineage>
</organism>
<evidence type="ECO:0000313" key="9">
    <source>
        <dbReference type="EMBL" id="VDP91386.1"/>
    </source>
</evidence>
<name>A0A183B4H9_9TREM</name>
<dbReference type="Pfam" id="PF13733">
    <property type="entry name" value="Glyco_transf_7N"/>
    <property type="match status" value="1"/>
</dbReference>
<dbReference type="Proteomes" id="UP000272942">
    <property type="component" value="Unassembled WGS sequence"/>
</dbReference>
<reference evidence="11" key="1">
    <citation type="submission" date="2016-06" db="UniProtKB">
        <authorList>
            <consortium name="WormBaseParasite"/>
        </authorList>
    </citation>
    <scope>IDENTIFICATION</scope>
</reference>
<dbReference type="OrthoDB" id="10016069at2759"/>
<dbReference type="InterPro" id="IPR003859">
    <property type="entry name" value="Galactosyl_T"/>
</dbReference>
<keyword evidence="3" id="KW-0540">Nuclease</keyword>
<feature type="domain" description="Reverse transcriptase RNase H-like" evidence="8">
    <location>
        <begin position="10"/>
        <end position="108"/>
    </location>
</feature>
<dbReference type="PANTHER" id="PTHR19300:SF57">
    <property type="entry name" value="BETA-1,4-N-ACETYLGALACTOSAMINYLTRANSFERASE"/>
    <property type="match status" value="1"/>
</dbReference>
<dbReference type="GO" id="GO:0008378">
    <property type="term" value="F:galactosyltransferase activity"/>
    <property type="evidence" value="ECO:0007669"/>
    <property type="project" value="TreeGrafter"/>
</dbReference>
<dbReference type="PANTHER" id="PTHR19300">
    <property type="entry name" value="BETA-1,4-GALACTOSYLTRANSFERASE"/>
    <property type="match status" value="1"/>
</dbReference>
<dbReference type="GO" id="GO:0005975">
    <property type="term" value="P:carbohydrate metabolic process"/>
    <property type="evidence" value="ECO:0007669"/>
    <property type="project" value="InterPro"/>
</dbReference>
<dbReference type="WBParaSite" id="ECPE_0001415401-mRNA-1">
    <property type="protein sequence ID" value="ECPE_0001415401-mRNA-1"/>
    <property type="gene ID" value="ECPE_0001415401"/>
</dbReference>
<accession>A0A183B4H9</accession>
<dbReference type="PRINTS" id="PR02050">
    <property type="entry name" value="B14GALTRFASE"/>
</dbReference>
<dbReference type="SUPFAM" id="SSF56672">
    <property type="entry name" value="DNA/RNA polymerases"/>
    <property type="match status" value="1"/>
</dbReference>
<dbReference type="InterPro" id="IPR043502">
    <property type="entry name" value="DNA/RNA_pol_sf"/>
</dbReference>
<evidence type="ECO:0000313" key="11">
    <source>
        <dbReference type="WBParaSite" id="ECPE_0001415401-mRNA-1"/>
    </source>
</evidence>
<dbReference type="InterPro" id="IPR041373">
    <property type="entry name" value="RT_RNaseH"/>
</dbReference>
<dbReference type="SUPFAM" id="SSF53448">
    <property type="entry name" value="Nucleotide-diphospho-sugar transferases"/>
    <property type="match status" value="1"/>
</dbReference>
<dbReference type="AlphaFoldDB" id="A0A183B4H9"/>
<keyword evidence="2" id="KW-0548">Nucleotidyltransferase</keyword>
<dbReference type="GO" id="GO:0003964">
    <property type="term" value="F:RNA-directed DNA polymerase activity"/>
    <property type="evidence" value="ECO:0007669"/>
    <property type="project" value="UniProtKB-KW"/>
</dbReference>
<gene>
    <name evidence="9" type="ORF">ECPE_LOCUS14114</name>
</gene>
<evidence type="ECO:0000259" key="7">
    <source>
        <dbReference type="Pfam" id="PF13733"/>
    </source>
</evidence>
<keyword evidence="6" id="KW-0695">RNA-directed DNA polymerase</keyword>
<dbReference type="Pfam" id="PF17917">
    <property type="entry name" value="RT_RNaseH"/>
    <property type="match status" value="1"/>
</dbReference>
<keyword evidence="4" id="KW-0255">Endonuclease</keyword>
<dbReference type="EMBL" id="UZAN01056742">
    <property type="protein sequence ID" value="VDP91386.1"/>
    <property type="molecule type" value="Genomic_DNA"/>
</dbReference>
<proteinExistence type="predicted"/>
<dbReference type="GO" id="GO:0016787">
    <property type="term" value="F:hydrolase activity"/>
    <property type="evidence" value="ECO:0007669"/>
    <property type="project" value="UniProtKB-KW"/>
</dbReference>
<protein>
    <submittedName>
        <fullName evidence="11">Glyco_transf_7N domain-containing protein</fullName>
    </submittedName>
</protein>
<evidence type="ECO:0000313" key="10">
    <source>
        <dbReference type="Proteomes" id="UP000272942"/>
    </source>
</evidence>
<evidence type="ECO:0000256" key="2">
    <source>
        <dbReference type="ARBA" id="ARBA00022695"/>
    </source>
</evidence>
<dbReference type="Gene3D" id="3.90.550.10">
    <property type="entry name" value="Spore Coat Polysaccharide Biosynthesis Protein SpsA, Chain A"/>
    <property type="match status" value="1"/>
</dbReference>
<dbReference type="InterPro" id="IPR027995">
    <property type="entry name" value="Galactosyl_T_N"/>
</dbReference>
<keyword evidence="10" id="KW-1185">Reference proteome</keyword>
<dbReference type="GO" id="GO:0005794">
    <property type="term" value="C:Golgi apparatus"/>
    <property type="evidence" value="ECO:0007669"/>
    <property type="project" value="TreeGrafter"/>
</dbReference>
<evidence type="ECO:0000259" key="8">
    <source>
        <dbReference type="Pfam" id="PF17917"/>
    </source>
</evidence>
<dbReference type="InterPro" id="IPR029044">
    <property type="entry name" value="Nucleotide-diphossugar_trans"/>
</dbReference>
<evidence type="ECO:0000256" key="1">
    <source>
        <dbReference type="ARBA" id="ARBA00022679"/>
    </source>
</evidence>
<evidence type="ECO:0000256" key="6">
    <source>
        <dbReference type="ARBA" id="ARBA00022918"/>
    </source>
</evidence>
<feature type="domain" description="Galactosyltransferase N-terminal" evidence="7">
    <location>
        <begin position="110"/>
        <end position="157"/>
    </location>
</feature>
<dbReference type="GO" id="GO:0004519">
    <property type="term" value="F:endonuclease activity"/>
    <property type="evidence" value="ECO:0007669"/>
    <property type="project" value="UniProtKB-KW"/>
</dbReference>
<reference evidence="9 10" key="2">
    <citation type="submission" date="2018-11" db="EMBL/GenBank/DDBJ databases">
        <authorList>
            <consortium name="Pathogen Informatics"/>
        </authorList>
    </citation>
    <scope>NUCLEOTIDE SEQUENCE [LARGE SCALE GENOMIC DNA]</scope>
    <source>
        <strain evidence="9 10">Egypt</strain>
    </source>
</reference>
<keyword evidence="5" id="KW-0378">Hydrolase</keyword>
<evidence type="ECO:0000256" key="3">
    <source>
        <dbReference type="ARBA" id="ARBA00022722"/>
    </source>
</evidence>
<keyword evidence="1" id="KW-0808">Transferase</keyword>
<sequence>MLSSDLCNYDPKQRLVFTADASDHVVVSLISHVWPNETERPIAHVSPTLPSTGNYRQTEEDAQETILGVKKFHKYISRCSFTLLTDYKPLQSIPLHTANRLQHWSIGLLAGNAPFNRGLLLNIGAREALLRDPTVDCFVFHDVDLLPENSDNLYVCDNHLRHLAAGVDEFRFHVPFLNYAGGVSSLSKENMIKVCSPRYLYFPNPISVDNTDHTELFRNLSRRAYLPFHPVNRQR</sequence>
<evidence type="ECO:0000256" key="4">
    <source>
        <dbReference type="ARBA" id="ARBA00022759"/>
    </source>
</evidence>
<evidence type="ECO:0000256" key="5">
    <source>
        <dbReference type="ARBA" id="ARBA00022801"/>
    </source>
</evidence>